<accession>A0A2P8D9T5</accession>
<dbReference type="InterPro" id="IPR021295">
    <property type="entry name" value="DUF2867"/>
</dbReference>
<dbReference type="RefSeq" id="WP_106520673.1">
    <property type="nucleotide sequence ID" value="NZ_PYGD01000001.1"/>
</dbReference>
<name>A0A2P8D9T5_9BACT</name>
<dbReference type="EMBL" id="PYGD01000001">
    <property type="protein sequence ID" value="PSK93931.1"/>
    <property type="molecule type" value="Genomic_DNA"/>
</dbReference>
<gene>
    <name evidence="1" type="ORF">B0I18_10180</name>
</gene>
<evidence type="ECO:0000313" key="2">
    <source>
        <dbReference type="Proteomes" id="UP000240572"/>
    </source>
</evidence>
<reference evidence="1 2" key="1">
    <citation type="submission" date="2018-03" db="EMBL/GenBank/DDBJ databases">
        <title>Genomic Encyclopedia of Type Strains, Phase III (KMG-III): the genomes of soil and plant-associated and newly described type strains.</title>
        <authorList>
            <person name="Whitman W."/>
        </authorList>
    </citation>
    <scope>NUCLEOTIDE SEQUENCE [LARGE SCALE GENOMIC DNA]</scope>
    <source>
        <strain evidence="1 2">CGMCC 1.12700</strain>
    </source>
</reference>
<organism evidence="1 2">
    <name type="scientific">Taibaiella chishuiensis</name>
    <dbReference type="NCBI Taxonomy" id="1434707"/>
    <lineage>
        <taxon>Bacteria</taxon>
        <taxon>Pseudomonadati</taxon>
        <taxon>Bacteroidota</taxon>
        <taxon>Chitinophagia</taxon>
        <taxon>Chitinophagales</taxon>
        <taxon>Chitinophagaceae</taxon>
        <taxon>Taibaiella</taxon>
    </lineage>
</organism>
<protein>
    <submittedName>
        <fullName evidence="1">Uncharacterized protein DUF2867</fullName>
    </submittedName>
</protein>
<sequence>MPTMPPTATRPPDYSDSYRGAFRPAAYPVTPAALGRAFFNAGPAWIGWLFTLRNRIVALFGLKTPGSSKRAEQLKAFRGLPGERIGLFRVYEAADNRLVIGETDKHLDFRVILQVNTTQPDLDIKTLIITTEVHFHNRMGRWYFVPVKPLHRIIVPVMLKGMLRKPELLTAIV</sequence>
<proteinExistence type="predicted"/>
<dbReference type="Pfam" id="PF11066">
    <property type="entry name" value="DUF2867"/>
    <property type="match status" value="1"/>
</dbReference>
<dbReference type="Proteomes" id="UP000240572">
    <property type="component" value="Unassembled WGS sequence"/>
</dbReference>
<keyword evidence="2" id="KW-1185">Reference proteome</keyword>
<comment type="caution">
    <text evidence="1">The sequence shown here is derived from an EMBL/GenBank/DDBJ whole genome shotgun (WGS) entry which is preliminary data.</text>
</comment>
<dbReference type="AlphaFoldDB" id="A0A2P8D9T5"/>
<dbReference type="OrthoDB" id="7058586at2"/>
<evidence type="ECO:0000313" key="1">
    <source>
        <dbReference type="EMBL" id="PSK93931.1"/>
    </source>
</evidence>